<accession>A0A8W8P3E5</accession>
<dbReference type="Proteomes" id="UP000005408">
    <property type="component" value="Unassembled WGS sequence"/>
</dbReference>
<sequence>MPKRKKCPICREDFPQRSFYRHYASYFDINTNSWIDHGSESDESSEREESEQIFKDLLADVAKATDPSGVQEEACLSDFTTGSPTKDDAAEESDQKLCTIPEERKTFLFSCCGEKNIRDGNRFVMALTGGKDKKTHAQGKQNIPKPKPVPISVEETTEQK</sequence>
<keyword evidence="3" id="KW-1185">Reference proteome</keyword>
<protein>
    <submittedName>
        <fullName evidence="2">Uncharacterized protein</fullName>
    </submittedName>
</protein>
<dbReference type="AlphaFoldDB" id="A0A8W8P3E5"/>
<organism evidence="2 3">
    <name type="scientific">Magallana gigas</name>
    <name type="common">Pacific oyster</name>
    <name type="synonym">Crassostrea gigas</name>
    <dbReference type="NCBI Taxonomy" id="29159"/>
    <lineage>
        <taxon>Eukaryota</taxon>
        <taxon>Metazoa</taxon>
        <taxon>Spiralia</taxon>
        <taxon>Lophotrochozoa</taxon>
        <taxon>Mollusca</taxon>
        <taxon>Bivalvia</taxon>
        <taxon>Autobranchia</taxon>
        <taxon>Pteriomorphia</taxon>
        <taxon>Ostreida</taxon>
        <taxon>Ostreoidea</taxon>
        <taxon>Ostreidae</taxon>
        <taxon>Magallana</taxon>
    </lineage>
</organism>
<name>A0A8W8P3E5_MAGGI</name>
<proteinExistence type="predicted"/>
<reference evidence="2" key="1">
    <citation type="submission" date="2022-08" db="UniProtKB">
        <authorList>
            <consortium name="EnsemblMetazoa"/>
        </authorList>
    </citation>
    <scope>IDENTIFICATION</scope>
    <source>
        <strain evidence="2">05x7-T-G4-1.051#20</strain>
    </source>
</reference>
<feature type="region of interest" description="Disordered" evidence="1">
    <location>
        <begin position="130"/>
        <end position="160"/>
    </location>
</feature>
<evidence type="ECO:0000256" key="1">
    <source>
        <dbReference type="SAM" id="MobiDB-lite"/>
    </source>
</evidence>
<evidence type="ECO:0000313" key="2">
    <source>
        <dbReference type="EnsemblMetazoa" id="G9475.1:cds"/>
    </source>
</evidence>
<evidence type="ECO:0000313" key="3">
    <source>
        <dbReference type="Proteomes" id="UP000005408"/>
    </source>
</evidence>
<dbReference type="EnsemblMetazoa" id="G9475.1">
    <property type="protein sequence ID" value="G9475.1:cds"/>
    <property type="gene ID" value="G9475"/>
</dbReference>